<protein>
    <submittedName>
        <fullName evidence="1">Uncharacterized protein</fullName>
    </submittedName>
</protein>
<proteinExistence type="predicted"/>
<reference evidence="1 2" key="1">
    <citation type="submission" date="2022-03" db="EMBL/GenBank/DDBJ databases">
        <title>Genomic signatures underlying metal tolerance in selected Arctic bacterial isolates.</title>
        <authorList>
            <person name="Thomas F.A."/>
            <person name="Venkatachalam S."/>
            <person name="Krishnan K.P."/>
        </authorList>
    </citation>
    <scope>NUCLEOTIDE SEQUENCE [LARGE SCALE GENOMIC DNA]</scope>
    <source>
        <strain evidence="1 2">HM116</strain>
    </source>
</reference>
<comment type="caution">
    <text evidence="1">The sequence shown here is derived from an EMBL/GenBank/DDBJ whole genome shotgun (WGS) entry which is preliminary data.</text>
</comment>
<dbReference type="RefSeq" id="WP_240719826.1">
    <property type="nucleotide sequence ID" value="NZ_JAKVTW010000020.1"/>
</dbReference>
<organism evidence="1 2">
    <name type="scientific">Vreelandella neptunia</name>
    <dbReference type="NCBI Taxonomy" id="115551"/>
    <lineage>
        <taxon>Bacteria</taxon>
        <taxon>Pseudomonadati</taxon>
        <taxon>Pseudomonadota</taxon>
        <taxon>Gammaproteobacteria</taxon>
        <taxon>Oceanospirillales</taxon>
        <taxon>Halomonadaceae</taxon>
        <taxon>Vreelandella</taxon>
    </lineage>
</organism>
<accession>A0ABS9SBT7</accession>
<dbReference type="EMBL" id="JAKVTW010000020">
    <property type="protein sequence ID" value="MCH4813560.1"/>
    <property type="molecule type" value="Genomic_DNA"/>
</dbReference>
<evidence type="ECO:0000313" key="1">
    <source>
        <dbReference type="EMBL" id="MCH4813560.1"/>
    </source>
</evidence>
<evidence type="ECO:0000313" key="2">
    <source>
        <dbReference type="Proteomes" id="UP001320609"/>
    </source>
</evidence>
<name>A0ABS9SBT7_9GAMM</name>
<keyword evidence="2" id="KW-1185">Reference proteome</keyword>
<dbReference type="Proteomes" id="UP001320609">
    <property type="component" value="Unassembled WGS sequence"/>
</dbReference>
<gene>
    <name evidence="1" type="ORF">MLE19_19700</name>
</gene>
<sequence length="71" mass="7734">MLSLDRRCARPRPAVGGVKLVMGPVVRTPFPAASNLFAKVTVVAKEKGLLIYLRRTLNGLLDELLTQTSLT</sequence>